<sequence length="212" mass="24389">MDYISLNRAGIIRFRQIVNENHLHLGCWVCKLNTHSIIKCADDYMISGQKQPHPDLLYLEQALSPWQSNIMQGNYAFEQGALLEARDKYLLAKTLADHLLQQFLYAQINNNAIYAIEHCIPALVVASHNLADTYIAMQQPENACKWLCEIHLTLCSLIKHTHYDIQKVSKHHYIKTSSELVSFARRYPSLPELIEQVNFCLSSNTPSNKQLH</sequence>
<proteinExistence type="predicted"/>
<evidence type="ECO:0000313" key="1">
    <source>
        <dbReference type="EMBL" id="KKN31606.1"/>
    </source>
</evidence>
<name>A0A0F9S389_9ZZZZ</name>
<protein>
    <submittedName>
        <fullName evidence="1">Uncharacterized protein</fullName>
    </submittedName>
</protein>
<organism evidence="1">
    <name type="scientific">marine sediment metagenome</name>
    <dbReference type="NCBI Taxonomy" id="412755"/>
    <lineage>
        <taxon>unclassified sequences</taxon>
        <taxon>metagenomes</taxon>
        <taxon>ecological metagenomes</taxon>
    </lineage>
</organism>
<dbReference type="EMBL" id="LAZR01002315">
    <property type="protein sequence ID" value="KKN31606.1"/>
    <property type="molecule type" value="Genomic_DNA"/>
</dbReference>
<comment type="caution">
    <text evidence="1">The sequence shown here is derived from an EMBL/GenBank/DDBJ whole genome shotgun (WGS) entry which is preliminary data.</text>
</comment>
<gene>
    <name evidence="1" type="ORF">LCGC14_0822220</name>
</gene>
<dbReference type="AlphaFoldDB" id="A0A0F9S389"/>
<accession>A0A0F9S389</accession>
<reference evidence="1" key="1">
    <citation type="journal article" date="2015" name="Nature">
        <title>Complex archaea that bridge the gap between prokaryotes and eukaryotes.</title>
        <authorList>
            <person name="Spang A."/>
            <person name="Saw J.H."/>
            <person name="Jorgensen S.L."/>
            <person name="Zaremba-Niedzwiedzka K."/>
            <person name="Martijn J."/>
            <person name="Lind A.E."/>
            <person name="van Eijk R."/>
            <person name="Schleper C."/>
            <person name="Guy L."/>
            <person name="Ettema T.J."/>
        </authorList>
    </citation>
    <scope>NUCLEOTIDE SEQUENCE</scope>
</reference>